<keyword evidence="1" id="KW-1133">Transmembrane helix</keyword>
<feature type="transmembrane region" description="Helical" evidence="1">
    <location>
        <begin position="72"/>
        <end position="92"/>
    </location>
</feature>
<gene>
    <name evidence="2" type="ORF">COMA2_10364</name>
</gene>
<dbReference type="AlphaFoldDB" id="A0A0S4L5C1"/>
<dbReference type="Proteomes" id="UP000198736">
    <property type="component" value="Unassembled WGS sequence"/>
</dbReference>
<dbReference type="STRING" id="1742973.COMA2_10364"/>
<dbReference type="EMBL" id="CZPZ01000001">
    <property type="protein sequence ID" value="CUS31918.1"/>
    <property type="molecule type" value="Genomic_DNA"/>
</dbReference>
<dbReference type="OrthoDB" id="9809504at2"/>
<evidence type="ECO:0000313" key="2">
    <source>
        <dbReference type="EMBL" id="CUS31918.1"/>
    </source>
</evidence>
<dbReference type="RefSeq" id="WP_090894043.1">
    <property type="nucleotide sequence ID" value="NZ_CZPZ01000001.1"/>
</dbReference>
<name>A0A0S4L5C1_9BACT</name>
<accession>A0A0S4L5C1</accession>
<protein>
    <submittedName>
        <fullName evidence="2">Uncharacterized protein</fullName>
    </submittedName>
</protein>
<proteinExistence type="predicted"/>
<keyword evidence="3" id="KW-1185">Reference proteome</keyword>
<keyword evidence="1" id="KW-0812">Transmembrane</keyword>
<keyword evidence="1" id="KW-0472">Membrane</keyword>
<organism evidence="2 3">
    <name type="scientific">Candidatus Nitrospira nitrificans</name>
    <dbReference type="NCBI Taxonomy" id="1742973"/>
    <lineage>
        <taxon>Bacteria</taxon>
        <taxon>Pseudomonadati</taxon>
        <taxon>Nitrospirota</taxon>
        <taxon>Nitrospiria</taxon>
        <taxon>Nitrospirales</taxon>
        <taxon>Nitrospiraceae</taxon>
        <taxon>Nitrospira</taxon>
    </lineage>
</organism>
<feature type="transmembrane region" description="Helical" evidence="1">
    <location>
        <begin position="12"/>
        <end position="33"/>
    </location>
</feature>
<sequence>MTDVVIESVAGFVTGGLALSAAWGFFWLAIGLVGLSRRTCGRRIVLMGAVGGCVPLALAIALLWWMGGFERMTPVFAAGLVGMPTVLAGLWLRRMPDGQRAGTHLAAGVRYLREDLLGMHHGCGGCHDGHDQKTCR</sequence>
<feature type="transmembrane region" description="Helical" evidence="1">
    <location>
        <begin position="45"/>
        <end position="66"/>
    </location>
</feature>
<reference evidence="3" key="1">
    <citation type="submission" date="2015-10" db="EMBL/GenBank/DDBJ databases">
        <authorList>
            <person name="Luecker S."/>
            <person name="Luecker S."/>
        </authorList>
    </citation>
    <scope>NUCLEOTIDE SEQUENCE [LARGE SCALE GENOMIC DNA]</scope>
</reference>
<evidence type="ECO:0000313" key="3">
    <source>
        <dbReference type="Proteomes" id="UP000198736"/>
    </source>
</evidence>
<evidence type="ECO:0000256" key="1">
    <source>
        <dbReference type="SAM" id="Phobius"/>
    </source>
</evidence>